<evidence type="ECO:0000256" key="2">
    <source>
        <dbReference type="ARBA" id="ARBA00022475"/>
    </source>
</evidence>
<feature type="transmembrane region" description="Helical" evidence="6">
    <location>
        <begin position="257"/>
        <end position="277"/>
    </location>
</feature>
<evidence type="ECO:0000313" key="9">
    <source>
        <dbReference type="Proteomes" id="UP000317036"/>
    </source>
</evidence>
<evidence type="ECO:0000256" key="4">
    <source>
        <dbReference type="ARBA" id="ARBA00022989"/>
    </source>
</evidence>
<dbReference type="InterPro" id="IPR003838">
    <property type="entry name" value="ABC3_permease_C"/>
</dbReference>
<keyword evidence="4 6" id="KW-1133">Transmembrane helix</keyword>
<feature type="transmembrane region" description="Helical" evidence="6">
    <location>
        <begin position="713"/>
        <end position="730"/>
    </location>
</feature>
<evidence type="ECO:0000259" key="7">
    <source>
        <dbReference type="Pfam" id="PF02687"/>
    </source>
</evidence>
<dbReference type="AlphaFoldDB" id="A0A559KBI3"/>
<comment type="caution">
    <text evidence="8">The sequence shown here is derived from an EMBL/GenBank/DDBJ whole genome shotgun (WGS) entry which is preliminary data.</text>
</comment>
<dbReference type="RefSeq" id="WP_144847497.1">
    <property type="nucleotide sequence ID" value="NZ_VNJI01000014.1"/>
</dbReference>
<keyword evidence="9" id="KW-1185">Reference proteome</keyword>
<feature type="transmembrane region" description="Helical" evidence="6">
    <location>
        <begin position="420"/>
        <end position="439"/>
    </location>
</feature>
<feature type="transmembrane region" description="Helical" evidence="6">
    <location>
        <begin position="301"/>
        <end position="324"/>
    </location>
</feature>
<dbReference type="OrthoDB" id="2934570at2"/>
<sequence>MVLNNKIRRTMLENKSLYFGSFALIVISCLLYTMLNLLLVNLEGTKASFESKYVQEDASFVTDKKLTRIPELEAQFNVSLEEGGSFDYAPGQGNTLRIFAKTRKVNRYAVIEGSRLSGGDLLLDPAYAKANHIQIGDSLSVGGKAFKVSGSMSLPNYIYPLQSDGDIVNDPAHFGIAVMSRSDFDLLHKGGSFYSVKVRGNTEAADRGSVQSVLAAFREEVRKQNVLIVRWTSTEDNLRVTFVNAKIASMKQMSSSLPVAILLLTCILTGIVLWRMLRREFVIVGTLYALGYRRSEIVRHYLKYPFAIAVAGGVAGTLLGALAFRPMLAFMLTYFNMPLDTASFLGGHLAISVLLPVVFLGISGYFVIRKALRRSPVELMRGGGEERRIGFLERRVKLDGLKFTTKFKIRDQLRSIPRSVFLLLGVALATMLLLLGFTMKSSIDFLLKQSFDQAYKYKYQYMYRALQQGKPAQGEAFSELLFTLKSDAKQGITVFGVSPSTRYLSFKDMKGNPLSMNQVVVTKALADKLHLKDKDTIEVIGKLDSKPYTFVIDSIADTHVGAYLYMPLSLLNEKVGFPADSYFGLWSEAPIRIPDSQLLSTTTTDEIKQALDSMLKPLQASMGTIAFLSFLIGLIVIYVVTSLIIEENKDNIALMKVLGYRNKEMYALILGGSSWMVVAGYVLGVPLLRLSLGALYQSATSSMNLTLPVTMDYRYVIIGFVIIYLTYELSKLLNKKKLARIPMTEALKSRAE</sequence>
<dbReference type="Pfam" id="PF02687">
    <property type="entry name" value="FtsX"/>
    <property type="match status" value="2"/>
</dbReference>
<keyword evidence="2" id="KW-1003">Cell membrane</keyword>
<dbReference type="InterPro" id="IPR038766">
    <property type="entry name" value="Membrane_comp_ABC_pdt"/>
</dbReference>
<name>A0A559KBI3_9BACL</name>
<accession>A0A559KBI3</accession>
<dbReference type="PROSITE" id="PS51257">
    <property type="entry name" value="PROKAR_LIPOPROTEIN"/>
    <property type="match status" value="1"/>
</dbReference>
<dbReference type="GO" id="GO:0005886">
    <property type="term" value="C:plasma membrane"/>
    <property type="evidence" value="ECO:0007669"/>
    <property type="project" value="UniProtKB-SubCell"/>
</dbReference>
<comment type="subcellular location">
    <subcellularLocation>
        <location evidence="1">Cell membrane</location>
        <topology evidence="1">Multi-pass membrane protein</topology>
    </subcellularLocation>
</comment>
<dbReference type="PANTHER" id="PTHR30287">
    <property type="entry name" value="MEMBRANE COMPONENT OF PREDICTED ABC SUPERFAMILY METABOLITE UPTAKE TRANSPORTER"/>
    <property type="match status" value="1"/>
</dbReference>
<feature type="transmembrane region" description="Helical" evidence="6">
    <location>
        <begin position="16"/>
        <end position="39"/>
    </location>
</feature>
<keyword evidence="5 6" id="KW-0472">Membrane</keyword>
<organism evidence="8 9">
    <name type="scientific">Paenibacillus cremeus</name>
    <dbReference type="NCBI Taxonomy" id="2163881"/>
    <lineage>
        <taxon>Bacteria</taxon>
        <taxon>Bacillati</taxon>
        <taxon>Bacillota</taxon>
        <taxon>Bacilli</taxon>
        <taxon>Bacillales</taxon>
        <taxon>Paenibacillaceae</taxon>
        <taxon>Paenibacillus</taxon>
    </lineage>
</organism>
<feature type="transmembrane region" description="Helical" evidence="6">
    <location>
        <begin position="666"/>
        <end position="688"/>
    </location>
</feature>
<dbReference type="EMBL" id="VNJI01000014">
    <property type="protein sequence ID" value="TVY09481.1"/>
    <property type="molecule type" value="Genomic_DNA"/>
</dbReference>
<dbReference type="Proteomes" id="UP000317036">
    <property type="component" value="Unassembled WGS sequence"/>
</dbReference>
<feature type="transmembrane region" description="Helical" evidence="6">
    <location>
        <begin position="625"/>
        <end position="645"/>
    </location>
</feature>
<evidence type="ECO:0000256" key="5">
    <source>
        <dbReference type="ARBA" id="ARBA00023136"/>
    </source>
</evidence>
<gene>
    <name evidence="8" type="ORF">FPZ49_13660</name>
</gene>
<feature type="domain" description="ABC3 transporter permease C-terminal" evidence="7">
    <location>
        <begin position="624"/>
        <end position="737"/>
    </location>
</feature>
<reference evidence="8 9" key="1">
    <citation type="submission" date="2019-07" db="EMBL/GenBank/DDBJ databases">
        <authorList>
            <person name="Kim J."/>
        </authorList>
    </citation>
    <scope>NUCLEOTIDE SEQUENCE [LARGE SCALE GENOMIC DNA]</scope>
    <source>
        <strain evidence="8 9">JC52</strain>
    </source>
</reference>
<evidence type="ECO:0000256" key="6">
    <source>
        <dbReference type="SAM" id="Phobius"/>
    </source>
</evidence>
<evidence type="ECO:0000313" key="8">
    <source>
        <dbReference type="EMBL" id="TVY09481.1"/>
    </source>
</evidence>
<keyword evidence="3 6" id="KW-0812">Transmembrane</keyword>
<dbReference type="PANTHER" id="PTHR30287:SF1">
    <property type="entry name" value="INNER MEMBRANE PROTEIN"/>
    <property type="match status" value="1"/>
</dbReference>
<evidence type="ECO:0000256" key="1">
    <source>
        <dbReference type="ARBA" id="ARBA00004651"/>
    </source>
</evidence>
<feature type="transmembrane region" description="Helical" evidence="6">
    <location>
        <begin position="344"/>
        <end position="368"/>
    </location>
</feature>
<proteinExistence type="predicted"/>
<evidence type="ECO:0000256" key="3">
    <source>
        <dbReference type="ARBA" id="ARBA00022692"/>
    </source>
</evidence>
<feature type="domain" description="ABC3 transporter permease C-terminal" evidence="7">
    <location>
        <begin position="257"/>
        <end position="376"/>
    </location>
</feature>
<protein>
    <submittedName>
        <fullName evidence="8">FtsX-like permease family protein</fullName>
    </submittedName>
</protein>